<proteinExistence type="predicted"/>
<dbReference type="RefSeq" id="WP_394162529.1">
    <property type="nucleotide sequence ID" value="NZ_JBHGCJ010000004.1"/>
</dbReference>
<accession>A0ABW7CXK8</accession>
<name>A0ABW7CXK8_9GAMM</name>
<dbReference type="InterPro" id="IPR000873">
    <property type="entry name" value="AMP-dep_synth/lig_dom"/>
</dbReference>
<keyword evidence="3" id="KW-1185">Reference proteome</keyword>
<dbReference type="EMBL" id="JBHGCJ010000004">
    <property type="protein sequence ID" value="MFG6109017.1"/>
    <property type="molecule type" value="Genomic_DNA"/>
</dbReference>
<evidence type="ECO:0000313" key="2">
    <source>
        <dbReference type="EMBL" id="MFG6109017.1"/>
    </source>
</evidence>
<dbReference type="SUPFAM" id="SSF56801">
    <property type="entry name" value="Acetyl-CoA synthetase-like"/>
    <property type="match status" value="1"/>
</dbReference>
<organism evidence="2 3">
    <name type="scientific">Stenotrophomonas nematodicola</name>
    <dbReference type="NCBI Taxonomy" id="2656746"/>
    <lineage>
        <taxon>Bacteria</taxon>
        <taxon>Pseudomonadati</taxon>
        <taxon>Pseudomonadota</taxon>
        <taxon>Gammaproteobacteria</taxon>
        <taxon>Lysobacterales</taxon>
        <taxon>Lysobacteraceae</taxon>
        <taxon>Stenotrophomonas</taxon>
    </lineage>
</organism>
<gene>
    <name evidence="2" type="ORF">ACEU0G_003018</name>
</gene>
<evidence type="ECO:0000259" key="1">
    <source>
        <dbReference type="Pfam" id="PF00501"/>
    </source>
</evidence>
<reference evidence="2 3" key="1">
    <citation type="submission" date="2024-09" db="EMBL/GenBank/DDBJ databases">
        <authorList>
            <consortium name="All-Russian atlas of soil microorganisms"/>
            <consortium name="as a basis for the search for new antimicrobial producers and enzymes with unique properties"/>
            <person name="Sokolova E.A."/>
            <person name="Voronina E.N."/>
        </authorList>
    </citation>
    <scope>NUCLEOTIDE SEQUENCE [LARGE SCALE GENOMIC DNA]</scope>
    <source>
        <strain evidence="2 3">AF-22b-331.1</strain>
    </source>
</reference>
<sequence length="498" mass="51817">MNVQSSPLIASLRGRTARVLTSRAEINGEQIRQRAFRLADRLALQSIRRVASQLDNGIEWLVLDLALRELGGVHVPLPTFFSAEQIAHALASSGAQCIVSADGAPAPTGSMGTPGSLDGGLLAQWRTDPATSIDLPAGTACVTYTSGTTGRPKGVCLSAETLLTVASSLVQGSSAIAPRRHLCLMPLSTLLENVAGLYATLLSDAQIALPSLAEIGYTGASGLDVPTLLRCLHRYQPESVILVPQLLLAVVMAAESGAPLPASLRYIAVGGGRVGPGLLARARALGLPVFEGYGLTECASVVCLNQPGASLDGSVGKALPHARIAIVDGEIQVEGARALGYLGAEPLPEGPIRTGDLGHVDADGFVHVTGRRKNVFITAFGRNVSPEWVESELLSHPDLAQAVVWGEAQADNVAVLVPRRADLDDAALARAVAEVNAGLPDYARVSRIVRAPAPFSASTGLLTANGRPRRDAILSHFQAEVDASYRRPASVPSTGVSA</sequence>
<dbReference type="Proteomes" id="UP001605261">
    <property type="component" value="Unassembled WGS sequence"/>
</dbReference>
<dbReference type="InterPro" id="IPR020845">
    <property type="entry name" value="AMP-binding_CS"/>
</dbReference>
<dbReference type="InterPro" id="IPR045851">
    <property type="entry name" value="AMP-bd_C_sf"/>
</dbReference>
<evidence type="ECO:0000313" key="3">
    <source>
        <dbReference type="Proteomes" id="UP001605261"/>
    </source>
</evidence>
<feature type="domain" description="AMP-dependent synthetase/ligase" evidence="1">
    <location>
        <begin position="22"/>
        <end position="330"/>
    </location>
</feature>
<dbReference type="Gene3D" id="3.40.50.12780">
    <property type="entry name" value="N-terminal domain of ligase-like"/>
    <property type="match status" value="1"/>
</dbReference>
<comment type="caution">
    <text evidence="2">The sequence shown here is derived from an EMBL/GenBank/DDBJ whole genome shotgun (WGS) entry which is preliminary data.</text>
</comment>
<dbReference type="PANTHER" id="PTHR24096">
    <property type="entry name" value="LONG-CHAIN-FATTY-ACID--COA LIGASE"/>
    <property type="match status" value="1"/>
</dbReference>
<dbReference type="Gene3D" id="3.30.300.30">
    <property type="match status" value="1"/>
</dbReference>
<protein>
    <submittedName>
        <fullName evidence="2">AMP-binding protein</fullName>
    </submittedName>
</protein>
<dbReference type="Pfam" id="PF00501">
    <property type="entry name" value="AMP-binding"/>
    <property type="match status" value="1"/>
</dbReference>
<dbReference type="InterPro" id="IPR042099">
    <property type="entry name" value="ANL_N_sf"/>
</dbReference>
<dbReference type="PROSITE" id="PS00455">
    <property type="entry name" value="AMP_BINDING"/>
    <property type="match status" value="1"/>
</dbReference>
<dbReference type="Pfam" id="PF23562">
    <property type="entry name" value="AMP-binding_C_3"/>
    <property type="match status" value="1"/>
</dbReference>